<sequence length="55" mass="5651">MVQTMASCRPEGPQDERCGGVAAGQTEPAKLAKGRANSEPQSIATRPQGGTAPKK</sequence>
<dbReference type="AlphaFoldDB" id="H6L8K7"/>
<evidence type="ECO:0000256" key="1">
    <source>
        <dbReference type="SAM" id="MobiDB-lite"/>
    </source>
</evidence>
<dbReference type="Proteomes" id="UP000007519">
    <property type="component" value="Chromosome"/>
</dbReference>
<name>H6L8K7_SAPGL</name>
<evidence type="ECO:0000313" key="2">
    <source>
        <dbReference type="EMBL" id="AFC26732.1"/>
    </source>
</evidence>
<dbReference type="KEGG" id="sgn:SGRA_4017"/>
<reference evidence="2 3" key="1">
    <citation type="journal article" date="2012" name="Stand. Genomic Sci.">
        <title>Complete genome sequencing and analysis of Saprospira grandis str. Lewin, a predatory marine bacterium.</title>
        <authorList>
            <person name="Saw J.H."/>
            <person name="Yuryev A."/>
            <person name="Kanbe M."/>
            <person name="Hou S."/>
            <person name="Young A.G."/>
            <person name="Aizawa S."/>
            <person name="Alam M."/>
        </authorList>
    </citation>
    <scope>NUCLEOTIDE SEQUENCE [LARGE SCALE GENOMIC DNA]</scope>
    <source>
        <strain evidence="2 3">Lewin</strain>
    </source>
</reference>
<evidence type="ECO:0000313" key="3">
    <source>
        <dbReference type="Proteomes" id="UP000007519"/>
    </source>
</evidence>
<dbReference type="STRING" id="984262.SGRA_4017"/>
<accession>H6L8K7</accession>
<organism evidence="2 3">
    <name type="scientific">Saprospira grandis (strain Lewin)</name>
    <dbReference type="NCBI Taxonomy" id="984262"/>
    <lineage>
        <taxon>Bacteria</taxon>
        <taxon>Pseudomonadati</taxon>
        <taxon>Bacteroidota</taxon>
        <taxon>Saprospiria</taxon>
        <taxon>Saprospirales</taxon>
        <taxon>Saprospiraceae</taxon>
        <taxon>Saprospira</taxon>
    </lineage>
</organism>
<feature type="region of interest" description="Disordered" evidence="1">
    <location>
        <begin position="1"/>
        <end position="55"/>
    </location>
</feature>
<dbReference type="EMBL" id="CP002831">
    <property type="protein sequence ID" value="AFC26732.1"/>
    <property type="molecule type" value="Genomic_DNA"/>
</dbReference>
<keyword evidence="3" id="KW-1185">Reference proteome</keyword>
<dbReference type="HOGENOM" id="CLU_207313_0_0_10"/>
<proteinExistence type="predicted"/>
<protein>
    <submittedName>
        <fullName evidence="2">Uncharacterized protein</fullName>
    </submittedName>
</protein>
<gene>
    <name evidence="2" type="ordered locus">SGRA_4017</name>
</gene>